<keyword evidence="3" id="KW-1185">Reference proteome</keyword>
<gene>
    <name evidence="2" type="ORF">J27TS8_26760</name>
</gene>
<evidence type="ECO:0000313" key="2">
    <source>
        <dbReference type="EMBL" id="GIN62683.1"/>
    </source>
</evidence>
<keyword evidence="1" id="KW-0812">Transmembrane</keyword>
<keyword evidence="1" id="KW-1133">Transmembrane helix</keyword>
<reference evidence="2" key="1">
    <citation type="submission" date="2021-03" db="EMBL/GenBank/DDBJ databases">
        <title>Antimicrobial resistance genes in bacteria isolated from Japanese honey, and their potential for conferring macrolide and lincosamide resistance in the American foulbrood pathogen Paenibacillus larvae.</title>
        <authorList>
            <person name="Okamoto M."/>
            <person name="Kumagai M."/>
            <person name="Kanamori H."/>
            <person name="Takamatsu D."/>
        </authorList>
    </citation>
    <scope>NUCLEOTIDE SEQUENCE</scope>
    <source>
        <strain evidence="2">J27TS8</strain>
    </source>
</reference>
<comment type="caution">
    <text evidence="2">The sequence shown here is derived from an EMBL/GenBank/DDBJ whole genome shotgun (WGS) entry which is preliminary data.</text>
</comment>
<organism evidence="2 3">
    <name type="scientific">Robertmurraya siralis</name>
    <dbReference type="NCBI Taxonomy" id="77777"/>
    <lineage>
        <taxon>Bacteria</taxon>
        <taxon>Bacillati</taxon>
        <taxon>Bacillota</taxon>
        <taxon>Bacilli</taxon>
        <taxon>Bacillales</taxon>
        <taxon>Bacillaceae</taxon>
        <taxon>Robertmurraya</taxon>
    </lineage>
</organism>
<sequence length="60" mass="6760">MVCGQQCQFVKQVLCYVLLKAGVLALFIYVERDRLTKGRIKGVSGLCSILPIVEIMDRMI</sequence>
<keyword evidence="1" id="KW-0472">Membrane</keyword>
<evidence type="ECO:0000256" key="1">
    <source>
        <dbReference type="SAM" id="Phobius"/>
    </source>
</evidence>
<protein>
    <submittedName>
        <fullName evidence="2">Uncharacterized protein</fullName>
    </submittedName>
</protein>
<dbReference type="EMBL" id="BORC01000004">
    <property type="protein sequence ID" value="GIN62683.1"/>
    <property type="molecule type" value="Genomic_DNA"/>
</dbReference>
<evidence type="ECO:0000313" key="3">
    <source>
        <dbReference type="Proteomes" id="UP000682111"/>
    </source>
</evidence>
<dbReference type="Proteomes" id="UP000682111">
    <property type="component" value="Unassembled WGS sequence"/>
</dbReference>
<dbReference type="AlphaFoldDB" id="A0A919WIK2"/>
<name>A0A919WIK2_9BACI</name>
<accession>A0A919WIK2</accession>
<proteinExistence type="predicted"/>
<feature type="transmembrane region" description="Helical" evidence="1">
    <location>
        <begin position="13"/>
        <end position="30"/>
    </location>
</feature>